<dbReference type="RefSeq" id="YP_003359006.1">
    <property type="nucleotide sequence ID" value="NC_013697.1"/>
</dbReference>
<protein>
    <submittedName>
        <fullName evidence="1">Uncharacterized protein</fullName>
    </submittedName>
</protein>
<keyword evidence="2" id="KW-1185">Reference proteome</keyword>
<evidence type="ECO:0000313" key="1">
    <source>
        <dbReference type="EMBL" id="ACV50174.1"/>
    </source>
</evidence>
<evidence type="ECO:0000313" key="2">
    <source>
        <dbReference type="Proteomes" id="UP000008986"/>
    </source>
</evidence>
<dbReference type="EMBL" id="GQ357915">
    <property type="protein sequence ID" value="ACV50174.1"/>
    <property type="molecule type" value="Genomic_DNA"/>
</dbReference>
<name>C9DGC3_BPW14</name>
<dbReference type="KEGG" id="vg:8684100"/>
<dbReference type="GeneID" id="8684100"/>
<organism evidence="1 2">
    <name type="scientific">Delftia phage PhiW-14</name>
    <name type="common">Deftia acidovorans bacteriophage phiW-14</name>
    <dbReference type="NCBI Taxonomy" id="665032"/>
    <lineage>
        <taxon>Viruses</taxon>
        <taxon>Duplodnaviria</taxon>
        <taxon>Heunggongvirae</taxon>
        <taxon>Uroviricota</taxon>
        <taxon>Caudoviricetes</taxon>
        <taxon>Ionavirus</taxon>
        <taxon>Ionavirus W14</taxon>
    </lineage>
</organism>
<sequence>MAQKPTKSELAFSALAVVVLSASFAGSYYQDTPEHKAKKAQHQADQLRQQTICVHGVLFIDQKGVKSQILSPEGKGLPCKEH</sequence>
<gene>
    <name evidence="1" type="primary">152</name>
</gene>
<reference evidence="2" key="1">
    <citation type="submission" date="2009-07" db="EMBL/GenBank/DDBJ databases">
        <authorList>
            <person name="Kropinski A.M."/>
            <person name="Villegas A."/>
            <person name="Lingohr E.J."/>
        </authorList>
    </citation>
    <scope>NUCLEOTIDE SEQUENCE [LARGE SCALE GENOMIC DNA]</scope>
</reference>
<proteinExistence type="predicted"/>
<accession>C9DGC3</accession>
<organismHost>
    <name type="scientific">Delftia acidovorans</name>
    <name type="common">Pseudomonas acidovorans</name>
    <name type="synonym">Comamonas acidovorans</name>
    <dbReference type="NCBI Taxonomy" id="80866"/>
</organismHost>
<dbReference type="Proteomes" id="UP000008986">
    <property type="component" value="Segment"/>
</dbReference>